<proteinExistence type="predicted"/>
<evidence type="ECO:0000313" key="2">
    <source>
        <dbReference type="Proteomes" id="UP000509303"/>
    </source>
</evidence>
<keyword evidence="2" id="KW-1185">Reference proteome</keyword>
<dbReference type="Proteomes" id="UP000509303">
    <property type="component" value="Chromosome"/>
</dbReference>
<dbReference type="AlphaFoldDB" id="A0A7H8N970"/>
<name>A0A7H8N970_9ACTN</name>
<organism evidence="1 2">
    <name type="scientific">Streptomyces buecherae</name>
    <dbReference type="NCBI Taxonomy" id="2763006"/>
    <lineage>
        <taxon>Bacteria</taxon>
        <taxon>Bacillati</taxon>
        <taxon>Actinomycetota</taxon>
        <taxon>Actinomycetes</taxon>
        <taxon>Kitasatosporales</taxon>
        <taxon>Streptomycetaceae</taxon>
        <taxon>Streptomyces</taxon>
    </lineage>
</organism>
<dbReference type="EMBL" id="CP054929">
    <property type="protein sequence ID" value="QKW50963.1"/>
    <property type="molecule type" value="Genomic_DNA"/>
</dbReference>
<protein>
    <submittedName>
        <fullName evidence="1">Uncharacterized protein</fullName>
    </submittedName>
</protein>
<gene>
    <name evidence="1" type="ORF">HUT08_17080</name>
</gene>
<reference evidence="1 2" key="1">
    <citation type="submission" date="2020-06" db="EMBL/GenBank/DDBJ databases">
        <title>Genome mining for natural products.</title>
        <authorList>
            <person name="Zhang B."/>
            <person name="Shi J."/>
            <person name="Ge H."/>
        </authorList>
    </citation>
    <scope>NUCLEOTIDE SEQUENCE [LARGE SCALE GENOMIC DNA]</scope>
    <source>
        <strain evidence="1 2">NA00687</strain>
    </source>
</reference>
<evidence type="ECO:0000313" key="1">
    <source>
        <dbReference type="EMBL" id="QKW50963.1"/>
    </source>
</evidence>
<dbReference type="RefSeq" id="WP_176162687.1">
    <property type="nucleotide sequence ID" value="NZ_CP054929.1"/>
</dbReference>
<accession>A0A7H8N970</accession>
<sequence>MSAGRDTTPEERPPAPAPSCFVIGPIGDKHAEHGTPERRLYEESMRVYEEIIVAACREHHMTPVRADTLTDTGEITEQVYRRLQQDDIVIADVSGGNPNVTLELGYRLGCKRSAILIGENGNLPFNIRQLRTIRFRRSEVSLHEARDQLSRVLAAGVAQGFGPVADLGAATPLPVPGADEAIGEEPDAPGLVDRMAQAEEQMDAVLVDIEAMGDALHQIAAVVYESTPQMDAVTAAKGSTSARLVVVGNLARKMAAPATALRAHSEAFAERMADIEAGIHAAFDMAESHLGGELDADNEHFLHQIIDMAESTRAAATEVTEFGAMMKTFIGYSRVLRGPGGDILAAMRVVASVLTRVDSLEARARALLPDPSTPPRTTHQPA</sequence>